<reference evidence="3 4" key="1">
    <citation type="journal article" date="2023" name="G3 (Bethesda)">
        <title>A chromosome-level genome assembly of Zasmidium syzygii isolated from banana leaves.</title>
        <authorList>
            <person name="van Westerhoven A.C."/>
            <person name="Mehrabi R."/>
            <person name="Talebi R."/>
            <person name="Steentjes M.B.F."/>
            <person name="Corcolon B."/>
            <person name="Chong P.A."/>
            <person name="Kema G.H.J."/>
            <person name="Seidl M.F."/>
        </authorList>
    </citation>
    <scope>NUCLEOTIDE SEQUENCE [LARGE SCALE GENOMIC DNA]</scope>
    <source>
        <strain evidence="3 4">P124</strain>
    </source>
</reference>
<dbReference type="InterPro" id="IPR001138">
    <property type="entry name" value="Zn2Cys6_DnaBD"/>
</dbReference>
<dbReference type="PROSITE" id="PS00463">
    <property type="entry name" value="ZN2_CY6_FUNGAL_1"/>
    <property type="match status" value="1"/>
</dbReference>
<evidence type="ECO:0000313" key="3">
    <source>
        <dbReference type="EMBL" id="KAK4497516.1"/>
    </source>
</evidence>
<dbReference type="CDD" id="cd00067">
    <property type="entry name" value="GAL4"/>
    <property type="match status" value="1"/>
</dbReference>
<dbReference type="InterPro" id="IPR036864">
    <property type="entry name" value="Zn2-C6_fun-type_DNA-bd_sf"/>
</dbReference>
<name>A0ABR0E8H1_ZASCE</name>
<evidence type="ECO:0000313" key="4">
    <source>
        <dbReference type="Proteomes" id="UP001305779"/>
    </source>
</evidence>
<dbReference type="PANTHER" id="PTHR47784">
    <property type="entry name" value="STEROL UPTAKE CONTROL PROTEIN 2"/>
    <property type="match status" value="1"/>
</dbReference>
<protein>
    <recommendedName>
        <fullName evidence="2">Zn(2)-C6 fungal-type domain-containing protein</fullName>
    </recommendedName>
</protein>
<evidence type="ECO:0000259" key="2">
    <source>
        <dbReference type="PROSITE" id="PS50048"/>
    </source>
</evidence>
<dbReference type="Pfam" id="PF00172">
    <property type="entry name" value="Zn_clus"/>
    <property type="match status" value="1"/>
</dbReference>
<dbReference type="SUPFAM" id="SSF57701">
    <property type="entry name" value="Zn2/Cys6 DNA-binding domain"/>
    <property type="match status" value="1"/>
</dbReference>
<accession>A0ABR0E8H1</accession>
<dbReference type="EMBL" id="JAXOVC010000009">
    <property type="protein sequence ID" value="KAK4497516.1"/>
    <property type="molecule type" value="Genomic_DNA"/>
</dbReference>
<keyword evidence="1" id="KW-0539">Nucleus</keyword>
<comment type="caution">
    <text evidence="3">The sequence shown here is derived from an EMBL/GenBank/DDBJ whole genome shotgun (WGS) entry which is preliminary data.</text>
</comment>
<proteinExistence type="predicted"/>
<organism evidence="3 4">
    <name type="scientific">Zasmidium cellare</name>
    <name type="common">Wine cellar mold</name>
    <name type="synonym">Racodium cellare</name>
    <dbReference type="NCBI Taxonomy" id="395010"/>
    <lineage>
        <taxon>Eukaryota</taxon>
        <taxon>Fungi</taxon>
        <taxon>Dikarya</taxon>
        <taxon>Ascomycota</taxon>
        <taxon>Pezizomycotina</taxon>
        <taxon>Dothideomycetes</taxon>
        <taxon>Dothideomycetidae</taxon>
        <taxon>Mycosphaerellales</taxon>
        <taxon>Mycosphaerellaceae</taxon>
        <taxon>Zasmidium</taxon>
    </lineage>
</organism>
<dbReference type="Gene3D" id="4.10.240.10">
    <property type="entry name" value="Zn(2)-C6 fungal-type DNA-binding domain"/>
    <property type="match status" value="1"/>
</dbReference>
<evidence type="ECO:0000256" key="1">
    <source>
        <dbReference type="ARBA" id="ARBA00023242"/>
    </source>
</evidence>
<dbReference type="PANTHER" id="PTHR47784:SF9">
    <property type="entry name" value="ZN(II)2CYS6 TRANSCRIPTION FACTOR (EUROFUNG)"/>
    <property type="match status" value="1"/>
</dbReference>
<gene>
    <name evidence="3" type="ORF">PRZ48_011967</name>
</gene>
<sequence>MAPSLAAATKETPAFHVFSARPNQSSEAGLASVQDTKDYSTRRTHRKSRAGCFTCKAKRVKCDEKKPTCSRCLRNYTECNWDKTPAKAPDESTFAITTLDSLPSLLKGTSSPPSSVPKALIRSSADLHLLKHFDTLSNEALLVGPASEGYQNAVLRLAQGFQQTISKPIAKEQSDAVLVTCLMINVHYFSWVDTINPKDSWVFSKDPHRVSWLSVQQGMGALLEQVRPFLVDTEVMHYFYVSPTDREDVRRLPDAMWELCEVTDEMGLHAVHPNPYHDPLHALALLMPLEPDNFMKYLHFGARIYPPYVELLQKNDHRALLILSYWFALLGGSGIWWTKRRVQRDCLAICMLLDAFGSDKIHSLLDFPAAACGHILRQRETSAEAPNVVDTGRSMFCSEGIAT</sequence>
<feature type="domain" description="Zn(2)-C6 fungal-type" evidence="2">
    <location>
        <begin position="51"/>
        <end position="81"/>
    </location>
</feature>
<dbReference type="PROSITE" id="PS50048">
    <property type="entry name" value="ZN2_CY6_FUNGAL_2"/>
    <property type="match status" value="1"/>
</dbReference>
<dbReference type="InterPro" id="IPR053157">
    <property type="entry name" value="Sterol_Uptake_Regulator"/>
</dbReference>
<dbReference type="Proteomes" id="UP001305779">
    <property type="component" value="Unassembled WGS sequence"/>
</dbReference>
<keyword evidence="4" id="KW-1185">Reference proteome</keyword>
<dbReference type="SMART" id="SM00066">
    <property type="entry name" value="GAL4"/>
    <property type="match status" value="1"/>
</dbReference>